<keyword evidence="2" id="KW-1185">Reference proteome</keyword>
<organism evidence="1 2">
    <name type="scientific">Gigaspora rosea</name>
    <dbReference type="NCBI Taxonomy" id="44941"/>
    <lineage>
        <taxon>Eukaryota</taxon>
        <taxon>Fungi</taxon>
        <taxon>Fungi incertae sedis</taxon>
        <taxon>Mucoromycota</taxon>
        <taxon>Glomeromycotina</taxon>
        <taxon>Glomeromycetes</taxon>
        <taxon>Diversisporales</taxon>
        <taxon>Gigasporaceae</taxon>
        <taxon>Gigaspora</taxon>
    </lineage>
</organism>
<reference evidence="1 2" key="1">
    <citation type="submission" date="2018-06" db="EMBL/GenBank/DDBJ databases">
        <title>Comparative genomics reveals the genomic features of Rhizophagus irregularis, R. cerebriforme, R. diaphanum and Gigaspora rosea, and their symbiotic lifestyle signature.</title>
        <authorList>
            <person name="Morin E."/>
            <person name="San Clemente H."/>
            <person name="Chen E.C.H."/>
            <person name="De La Providencia I."/>
            <person name="Hainaut M."/>
            <person name="Kuo A."/>
            <person name="Kohler A."/>
            <person name="Murat C."/>
            <person name="Tang N."/>
            <person name="Roy S."/>
            <person name="Loubradou J."/>
            <person name="Henrissat B."/>
            <person name="Grigoriev I.V."/>
            <person name="Corradi N."/>
            <person name="Roux C."/>
            <person name="Martin F.M."/>
        </authorList>
    </citation>
    <scope>NUCLEOTIDE SEQUENCE [LARGE SCALE GENOMIC DNA]</scope>
    <source>
        <strain evidence="1 2">DAOM 194757</strain>
    </source>
</reference>
<name>A0A397U3A1_9GLOM</name>
<comment type="caution">
    <text evidence="1">The sequence shown here is derived from an EMBL/GenBank/DDBJ whole genome shotgun (WGS) entry which is preliminary data.</text>
</comment>
<dbReference type="EMBL" id="QKWP01002118">
    <property type="protein sequence ID" value="RIB04730.1"/>
    <property type="molecule type" value="Genomic_DNA"/>
</dbReference>
<evidence type="ECO:0008006" key="3">
    <source>
        <dbReference type="Google" id="ProtNLM"/>
    </source>
</evidence>
<accession>A0A397U3A1</accession>
<dbReference type="Proteomes" id="UP000266673">
    <property type="component" value="Unassembled WGS sequence"/>
</dbReference>
<dbReference type="OrthoDB" id="2310922at2759"/>
<gene>
    <name evidence="1" type="ORF">C2G38_2221528</name>
</gene>
<dbReference type="AlphaFoldDB" id="A0A397U3A1"/>
<evidence type="ECO:0000313" key="1">
    <source>
        <dbReference type="EMBL" id="RIB04730.1"/>
    </source>
</evidence>
<evidence type="ECO:0000313" key="2">
    <source>
        <dbReference type="Proteomes" id="UP000266673"/>
    </source>
</evidence>
<protein>
    <recommendedName>
        <fullName evidence="3">Ubiquitin-like domain-containing protein</fullName>
    </recommendedName>
</protein>
<proteinExistence type="predicted"/>
<sequence length="100" mass="11657">MTEWSCFMEKKKLALDLEKMATEVPDKFEPKFKVALGPIGTCTINIKWGDTFEMVKRKIENQLNIPVNRIASIQYLQPGERFSENFTPEEFERAVFIINP</sequence>